<dbReference type="FunFam" id="3.40.309.10:FF:000012">
    <property type="entry name" value="Betaine aldehyde dehydrogenase"/>
    <property type="match status" value="1"/>
</dbReference>
<dbReference type="AlphaFoldDB" id="A0AA37HI40"/>
<feature type="active site" evidence="4">
    <location>
        <position position="257"/>
    </location>
</feature>
<sequence length="500" mass="53091">MTFSLAHDARNVYANFIGGRDAPAADGRTFQSFNPTTGQVWGTFADSSAADVDAAVGAAASALDGPWGRLSPTRRGRLMMRWGDKIAEHADRIAALETAQNGKLYAEMHTQARLVQDWLYYFGGLADKVEGTVVPHDRTSVFNYTLREPLGVVAVIVPWNSPTFLTIMALSPVLAAGNTVVIKPSEVTSASAVELARLAEEAGIPSGVINVVTGLRGAGEALVDHPKVAKINFTGGDAGGRAIAAAAGKRLVSTVLELGGKSPNIVFADADLDRAEAGVLAGIFAAAGQTCVAGSRAYIQRPIYERFVDRLVARAGRIVLGDPMKPSTQMGPVATATQLAKDETMVRRALADGAEILVGGERASVPEFPEGYFFSPTILHNLSAGNCLLREEVFGPVLGVIPFDDESEVVAAANDTPFGLAAGVWTRDLTRAHTMARTLQAGTVWINTYRAMAFNSPFGGYKDSGLGRQNGIHAIDQYLQTKSVWCELSSEIQDPFVIKV</sequence>
<dbReference type="InterPro" id="IPR015590">
    <property type="entry name" value="Aldehyde_DH_dom"/>
</dbReference>
<dbReference type="PROSITE" id="PS00070">
    <property type="entry name" value="ALDEHYDE_DEHYDR_CYS"/>
    <property type="match status" value="1"/>
</dbReference>
<dbReference type="SUPFAM" id="SSF53720">
    <property type="entry name" value="ALDH-like"/>
    <property type="match status" value="1"/>
</dbReference>
<feature type="domain" description="Aldehyde dehydrogenase" evidence="6">
    <location>
        <begin position="26"/>
        <end position="484"/>
    </location>
</feature>
<proteinExistence type="inferred from homology"/>
<dbReference type="InterPro" id="IPR016162">
    <property type="entry name" value="Ald_DH_N"/>
</dbReference>
<dbReference type="PROSITE" id="PS00687">
    <property type="entry name" value="ALDEHYDE_DEHYDR_GLU"/>
    <property type="match status" value="1"/>
</dbReference>
<dbReference type="InterPro" id="IPR016160">
    <property type="entry name" value="Ald_DH_CS_CYS"/>
</dbReference>
<organism evidence="7 8">
    <name type="scientific">Methylobacterium frigidaeris</name>
    <dbReference type="NCBI Taxonomy" id="2038277"/>
    <lineage>
        <taxon>Bacteria</taxon>
        <taxon>Pseudomonadati</taxon>
        <taxon>Pseudomonadota</taxon>
        <taxon>Alphaproteobacteria</taxon>
        <taxon>Hyphomicrobiales</taxon>
        <taxon>Methylobacteriaceae</taxon>
        <taxon>Methylobacterium</taxon>
    </lineage>
</organism>
<dbReference type="FunFam" id="3.40.605.10:FF:000007">
    <property type="entry name" value="NAD/NADP-dependent betaine aldehyde dehydrogenase"/>
    <property type="match status" value="1"/>
</dbReference>
<comment type="similarity">
    <text evidence="1 5">Belongs to the aldehyde dehydrogenase family.</text>
</comment>
<evidence type="ECO:0000256" key="4">
    <source>
        <dbReference type="PROSITE-ProRule" id="PRU10007"/>
    </source>
</evidence>
<reference evidence="7" key="2">
    <citation type="submission" date="2021-08" db="EMBL/GenBank/DDBJ databases">
        <authorList>
            <person name="Tani A."/>
            <person name="Ola A."/>
            <person name="Ogura Y."/>
            <person name="Katsura K."/>
            <person name="Hayashi T."/>
        </authorList>
    </citation>
    <scope>NUCLEOTIDE SEQUENCE</scope>
    <source>
        <strain evidence="7">JCM 32048</strain>
    </source>
</reference>
<evidence type="ECO:0000256" key="1">
    <source>
        <dbReference type="ARBA" id="ARBA00009986"/>
    </source>
</evidence>
<evidence type="ECO:0000256" key="2">
    <source>
        <dbReference type="ARBA" id="ARBA00023002"/>
    </source>
</evidence>
<keyword evidence="3" id="KW-0558">Oxidation</keyword>
<dbReference type="RefSeq" id="WP_099901729.1">
    <property type="nucleotide sequence ID" value="NZ_BPQJ01000069.1"/>
</dbReference>
<dbReference type="CDD" id="cd07114">
    <property type="entry name" value="ALDH_DhaS"/>
    <property type="match status" value="1"/>
</dbReference>
<dbReference type="GO" id="GO:0016620">
    <property type="term" value="F:oxidoreductase activity, acting on the aldehyde or oxo group of donors, NAD or NADP as acceptor"/>
    <property type="evidence" value="ECO:0007669"/>
    <property type="project" value="InterPro"/>
</dbReference>
<evidence type="ECO:0000256" key="5">
    <source>
        <dbReference type="RuleBase" id="RU003345"/>
    </source>
</evidence>
<accession>A0AA37HI40</accession>
<dbReference type="Gene3D" id="3.40.309.10">
    <property type="entry name" value="Aldehyde Dehydrogenase, Chain A, domain 2"/>
    <property type="match status" value="1"/>
</dbReference>
<dbReference type="Gene3D" id="3.40.605.10">
    <property type="entry name" value="Aldehyde Dehydrogenase, Chain A, domain 1"/>
    <property type="match status" value="1"/>
</dbReference>
<protein>
    <submittedName>
        <fullName evidence="7">(Z)-2-((N-methylformamido)methylene)-5-hydroxybutyrolactone dehydrogenase</fullName>
    </submittedName>
</protein>
<gene>
    <name evidence="7" type="primary">tgnC</name>
    <name evidence="7" type="ORF">MPEAHAMD_6750</name>
</gene>
<evidence type="ECO:0000256" key="3">
    <source>
        <dbReference type="ARBA" id="ARBA00023097"/>
    </source>
</evidence>
<reference evidence="7" key="1">
    <citation type="journal article" date="2016" name="Front. Microbiol.">
        <title>Genome Sequence of the Piezophilic, Mesophilic Sulfate-Reducing Bacterium Desulfovibrio indicus J2T.</title>
        <authorList>
            <person name="Cao J."/>
            <person name="Maignien L."/>
            <person name="Shao Z."/>
            <person name="Alain K."/>
            <person name="Jebbar M."/>
        </authorList>
    </citation>
    <scope>NUCLEOTIDE SEQUENCE</scope>
    <source>
        <strain evidence="7">JCM 32048</strain>
    </source>
</reference>
<dbReference type="PANTHER" id="PTHR11699">
    <property type="entry name" value="ALDEHYDE DEHYDROGENASE-RELATED"/>
    <property type="match status" value="1"/>
</dbReference>
<dbReference type="InterPro" id="IPR016163">
    <property type="entry name" value="Ald_DH_C"/>
</dbReference>
<evidence type="ECO:0000259" key="6">
    <source>
        <dbReference type="Pfam" id="PF00171"/>
    </source>
</evidence>
<comment type="caution">
    <text evidence="7">The sequence shown here is derived from an EMBL/GenBank/DDBJ whole genome shotgun (WGS) entry which is preliminary data.</text>
</comment>
<dbReference type="InterPro" id="IPR016161">
    <property type="entry name" value="Ald_DH/histidinol_DH"/>
</dbReference>
<keyword evidence="8" id="KW-1185">Reference proteome</keyword>
<dbReference type="EMBL" id="BPQJ01000069">
    <property type="protein sequence ID" value="GJD66552.1"/>
    <property type="molecule type" value="Genomic_DNA"/>
</dbReference>
<dbReference type="InterPro" id="IPR029510">
    <property type="entry name" value="Ald_DH_CS_GLU"/>
</dbReference>
<evidence type="ECO:0000313" key="7">
    <source>
        <dbReference type="EMBL" id="GJD66552.1"/>
    </source>
</evidence>
<name>A0AA37HI40_9HYPH</name>
<dbReference type="Pfam" id="PF00171">
    <property type="entry name" value="Aldedh"/>
    <property type="match status" value="1"/>
</dbReference>
<evidence type="ECO:0000313" key="8">
    <source>
        <dbReference type="Proteomes" id="UP001055286"/>
    </source>
</evidence>
<keyword evidence="2 5" id="KW-0560">Oxidoreductase</keyword>
<dbReference type="Proteomes" id="UP001055286">
    <property type="component" value="Unassembled WGS sequence"/>
</dbReference>